<dbReference type="GO" id="GO:0000981">
    <property type="term" value="F:DNA-binding transcription factor activity, RNA polymerase II-specific"/>
    <property type="evidence" value="ECO:0007669"/>
    <property type="project" value="InterPro"/>
</dbReference>
<dbReference type="CDD" id="cd00067">
    <property type="entry name" value="GAL4"/>
    <property type="match status" value="1"/>
</dbReference>
<protein>
    <recommendedName>
        <fullName evidence="2">Zn(2)-C6 fungal-type domain-containing protein</fullName>
    </recommendedName>
</protein>
<keyword evidence="4" id="KW-1185">Reference proteome</keyword>
<dbReference type="AlphaFoldDB" id="A0AAD6ZIZ1"/>
<dbReference type="GO" id="GO:0008270">
    <property type="term" value="F:zinc ion binding"/>
    <property type="evidence" value="ECO:0007669"/>
    <property type="project" value="InterPro"/>
</dbReference>
<dbReference type="PROSITE" id="PS00463">
    <property type="entry name" value="ZN2_CY6_FUNGAL_1"/>
    <property type="match status" value="1"/>
</dbReference>
<accession>A0AAD6ZIZ1</accession>
<dbReference type="SMART" id="SM00066">
    <property type="entry name" value="GAL4"/>
    <property type="match status" value="1"/>
</dbReference>
<dbReference type="Pfam" id="PF00172">
    <property type="entry name" value="Zn_clus"/>
    <property type="match status" value="1"/>
</dbReference>
<dbReference type="Proteomes" id="UP001218218">
    <property type="component" value="Unassembled WGS sequence"/>
</dbReference>
<evidence type="ECO:0000259" key="2">
    <source>
        <dbReference type="PROSITE" id="PS50048"/>
    </source>
</evidence>
<dbReference type="PROSITE" id="PS50048">
    <property type="entry name" value="ZN2_CY6_FUNGAL_2"/>
    <property type="match status" value="1"/>
</dbReference>
<dbReference type="InterPro" id="IPR036864">
    <property type="entry name" value="Zn2-C6_fun-type_DNA-bd_sf"/>
</dbReference>
<feature type="domain" description="Zn(2)-C6 fungal-type" evidence="2">
    <location>
        <begin position="24"/>
        <end position="58"/>
    </location>
</feature>
<proteinExistence type="predicted"/>
<evidence type="ECO:0000313" key="4">
    <source>
        <dbReference type="Proteomes" id="UP001218218"/>
    </source>
</evidence>
<evidence type="ECO:0000313" key="3">
    <source>
        <dbReference type="EMBL" id="KAJ7324031.1"/>
    </source>
</evidence>
<evidence type="ECO:0000256" key="1">
    <source>
        <dbReference type="SAM" id="MobiDB-lite"/>
    </source>
</evidence>
<organism evidence="3 4">
    <name type="scientific">Mycena albidolilacea</name>
    <dbReference type="NCBI Taxonomy" id="1033008"/>
    <lineage>
        <taxon>Eukaryota</taxon>
        <taxon>Fungi</taxon>
        <taxon>Dikarya</taxon>
        <taxon>Basidiomycota</taxon>
        <taxon>Agaricomycotina</taxon>
        <taxon>Agaricomycetes</taxon>
        <taxon>Agaricomycetidae</taxon>
        <taxon>Agaricales</taxon>
        <taxon>Marasmiineae</taxon>
        <taxon>Mycenaceae</taxon>
        <taxon>Mycena</taxon>
    </lineage>
</organism>
<dbReference type="SUPFAM" id="SSF57701">
    <property type="entry name" value="Zn2/Cys6 DNA-binding domain"/>
    <property type="match status" value="1"/>
</dbReference>
<dbReference type="Gene3D" id="4.10.240.10">
    <property type="entry name" value="Zn(2)-C6 fungal-type DNA-binding domain"/>
    <property type="match status" value="1"/>
</dbReference>
<gene>
    <name evidence="3" type="ORF">DFH08DRAFT_887304</name>
</gene>
<name>A0AAD6ZIZ1_9AGAR</name>
<comment type="caution">
    <text evidence="3">The sequence shown here is derived from an EMBL/GenBank/DDBJ whole genome shotgun (WGS) entry which is preliminary data.</text>
</comment>
<dbReference type="InterPro" id="IPR001138">
    <property type="entry name" value="Zn2Cys6_DnaBD"/>
</dbReference>
<sequence>MHMSVCAQQPSRVFVPRRRRTDVACQNCRRRKVKCIPSGDPLQDPCERCTKKGLDCQHVGVGTEDDNTSERSPSPLASHSPVPRLPGNYTLQVEPRSKPPLAHLNPSAPSTVTAPGLPSYPARSPPDDRYFQQPGYNVQNLGSPVTVDTSASSNLNTNSYPSQIAYVQATTPNDNFGYNCRPPPTNDFPCTCPCYCGGTRR</sequence>
<dbReference type="EMBL" id="JARIHO010000045">
    <property type="protein sequence ID" value="KAJ7324031.1"/>
    <property type="molecule type" value="Genomic_DNA"/>
</dbReference>
<reference evidence="3" key="1">
    <citation type="submission" date="2023-03" db="EMBL/GenBank/DDBJ databases">
        <title>Massive genome expansion in bonnet fungi (Mycena s.s.) driven by repeated elements and novel gene families across ecological guilds.</title>
        <authorList>
            <consortium name="Lawrence Berkeley National Laboratory"/>
            <person name="Harder C.B."/>
            <person name="Miyauchi S."/>
            <person name="Viragh M."/>
            <person name="Kuo A."/>
            <person name="Thoen E."/>
            <person name="Andreopoulos B."/>
            <person name="Lu D."/>
            <person name="Skrede I."/>
            <person name="Drula E."/>
            <person name="Henrissat B."/>
            <person name="Morin E."/>
            <person name="Kohler A."/>
            <person name="Barry K."/>
            <person name="LaButti K."/>
            <person name="Morin E."/>
            <person name="Salamov A."/>
            <person name="Lipzen A."/>
            <person name="Mereny Z."/>
            <person name="Hegedus B."/>
            <person name="Baldrian P."/>
            <person name="Stursova M."/>
            <person name="Weitz H."/>
            <person name="Taylor A."/>
            <person name="Grigoriev I.V."/>
            <person name="Nagy L.G."/>
            <person name="Martin F."/>
            <person name="Kauserud H."/>
        </authorList>
    </citation>
    <scope>NUCLEOTIDE SEQUENCE</scope>
    <source>
        <strain evidence="3">CBHHK002</strain>
    </source>
</reference>
<feature type="region of interest" description="Disordered" evidence="1">
    <location>
        <begin position="57"/>
        <end position="132"/>
    </location>
</feature>